<keyword evidence="3" id="KW-1185">Reference proteome</keyword>
<proteinExistence type="inferred from homology"/>
<reference evidence="2" key="1">
    <citation type="journal article" date="2021" name="Antonie Van Leeuwenhoek">
        <title>Draft genome and description of Waterburya agarophytonicola gen. nov. sp. nov. (Pleurocapsales, Cyanobacteria): a seaweed symbiont.</title>
        <authorList>
            <person name="Bonthond G."/>
            <person name="Shalygin S."/>
            <person name="Bayer T."/>
            <person name="Weinberger F."/>
        </authorList>
    </citation>
    <scope>NUCLEOTIDE SEQUENCE</scope>
    <source>
        <strain evidence="2">KI4</strain>
    </source>
</reference>
<accession>A0A964FFB6</accession>
<comment type="caution">
    <text evidence="2">The sequence shown here is derived from an EMBL/GenBank/DDBJ whole genome shotgun (WGS) entry which is preliminary data.</text>
</comment>
<dbReference type="InterPro" id="IPR002765">
    <property type="entry name" value="UPF0145_YbjQ-like"/>
</dbReference>
<comment type="similarity">
    <text evidence="1">Belongs to the UPF0145 family.</text>
</comment>
<dbReference type="EMBL" id="JADWDC010000012">
    <property type="protein sequence ID" value="MCC0176741.1"/>
    <property type="molecule type" value="Genomic_DNA"/>
</dbReference>
<dbReference type="Gene3D" id="3.30.110.70">
    <property type="entry name" value="Hypothetical protein apc22750. Chain B"/>
    <property type="match status" value="1"/>
</dbReference>
<evidence type="ECO:0000256" key="1">
    <source>
        <dbReference type="ARBA" id="ARBA00010751"/>
    </source>
</evidence>
<dbReference type="Pfam" id="PF01906">
    <property type="entry name" value="YbjQ_1"/>
    <property type="match status" value="1"/>
</dbReference>
<dbReference type="Proteomes" id="UP000729733">
    <property type="component" value="Unassembled WGS sequence"/>
</dbReference>
<gene>
    <name evidence="2" type="ORF">I4641_07090</name>
</gene>
<dbReference type="PANTHER" id="PTHR34068">
    <property type="entry name" value="UPF0145 PROTEIN YBJQ"/>
    <property type="match status" value="1"/>
</dbReference>
<sequence length="147" mass="16106">MMDLIFLVILLGVGYFVGSYLEKKHYQDIKKRERQTLHVPVVTFGAKQAIPHGNEAALFLGSVVVSADYFKMFASSLRNLVGGRVVVYESVLDRGRREAILRMKEQAISWGATQVVNVRLETSTVGSQSGGKGLAAIEVTAYGTGIR</sequence>
<dbReference type="AlphaFoldDB" id="A0A964FFB6"/>
<dbReference type="SUPFAM" id="SSF117782">
    <property type="entry name" value="YbjQ-like"/>
    <property type="match status" value="1"/>
</dbReference>
<evidence type="ECO:0000313" key="3">
    <source>
        <dbReference type="Proteomes" id="UP000729733"/>
    </source>
</evidence>
<organism evidence="2 3">
    <name type="scientific">Waterburya agarophytonicola KI4</name>
    <dbReference type="NCBI Taxonomy" id="2874699"/>
    <lineage>
        <taxon>Bacteria</taxon>
        <taxon>Bacillati</taxon>
        <taxon>Cyanobacteriota</taxon>
        <taxon>Cyanophyceae</taxon>
        <taxon>Pleurocapsales</taxon>
        <taxon>Hyellaceae</taxon>
        <taxon>Waterburya</taxon>
        <taxon>Waterburya agarophytonicola</taxon>
    </lineage>
</organism>
<name>A0A964FFB6_9CYAN</name>
<dbReference type="InterPro" id="IPR035439">
    <property type="entry name" value="UPF0145_dom_sf"/>
</dbReference>
<protein>
    <submittedName>
        <fullName evidence="2">Heavy metal-binding domain-containing protein</fullName>
    </submittedName>
</protein>
<evidence type="ECO:0000313" key="2">
    <source>
        <dbReference type="EMBL" id="MCC0176741.1"/>
    </source>
</evidence>